<dbReference type="Proteomes" id="UP000317933">
    <property type="component" value="Unassembled WGS sequence"/>
</dbReference>
<keyword evidence="1" id="KW-1188">Viral release from host cell</keyword>
<feature type="domain" description="Terminase large subunit gp17-like C-terminal" evidence="2">
    <location>
        <begin position="315"/>
        <end position="453"/>
    </location>
</feature>
<sequence length="470" mass="53239">MLALQIDRISLEQEACRRSLSCFVREAWHVLEPGQPYIHGWHVDVVCEHLEAVTRGDFNRLLVNIPPGTMKSMLIGVFWPAWEWGPKAMPHMRFIGASHEQKLAIRDTVKMRRLVTSDWYQERWGVHLMGDQNEKTFYENASTGFRQACAVASMTGRRGDRVTWDDPHSVEGAKSEADRATALDVFRETLPTRLNNPISSAIVVVMQRLHESDVSGLILEEDFGYEHLMLPMEFEPERRCVTSLGVADKRTYDGELLFPDRFPLEVVERDKKLLGTYGHAGQNQQRPAPRKGGFFEWEKLEIVEAAPPLISVTRYWDKAGTEGGGAYTAGVKMGRSKDGLWYVLDVVRGQWGATTREKTIKQTAETDSTRCDIWIEQEPGSGGKESAEGTIMRLAGYNIRSERATGDKAVRAEPYAVQVEAENIKLVKGHWNKLFIDEHKTFPNGKYKDQIDAASGCFNKIAKKSTFWMG</sequence>
<evidence type="ECO:0000256" key="1">
    <source>
        <dbReference type="ARBA" id="ARBA00022612"/>
    </source>
</evidence>
<organism evidence="3 4">
    <name type="scientific">Pseudomonas arsenicoxydans</name>
    <dbReference type="NCBI Taxonomy" id="702115"/>
    <lineage>
        <taxon>Bacteria</taxon>
        <taxon>Pseudomonadati</taxon>
        <taxon>Pseudomonadota</taxon>
        <taxon>Gammaproteobacteria</taxon>
        <taxon>Pseudomonadales</taxon>
        <taxon>Pseudomonadaceae</taxon>
        <taxon>Pseudomonas</taxon>
    </lineage>
</organism>
<proteinExistence type="predicted"/>
<comment type="caution">
    <text evidence="3">The sequence shown here is derived from an EMBL/GenBank/DDBJ whole genome shotgun (WGS) entry which is preliminary data.</text>
</comment>
<accession>A0A502HRN8</accession>
<dbReference type="EMBL" id="RCZE01000008">
    <property type="protein sequence ID" value="TPG76324.1"/>
    <property type="molecule type" value="Genomic_DNA"/>
</dbReference>
<dbReference type="NCBIfam" id="TIGR01630">
    <property type="entry name" value="psiM2_ORF9"/>
    <property type="match status" value="1"/>
</dbReference>
<gene>
    <name evidence="3" type="ORF">EAH78_18345</name>
</gene>
<dbReference type="RefSeq" id="WP_140668763.1">
    <property type="nucleotide sequence ID" value="NZ_RCZE01000008.1"/>
</dbReference>
<evidence type="ECO:0000313" key="4">
    <source>
        <dbReference type="Proteomes" id="UP000317933"/>
    </source>
</evidence>
<reference evidence="3 4" key="1">
    <citation type="journal article" date="2019" name="Environ. Microbiol.">
        <title>Species interactions and distinct microbial communities in high Arctic permafrost affected cryosols are associated with the CH4 and CO2 gas fluxes.</title>
        <authorList>
            <person name="Altshuler I."/>
            <person name="Hamel J."/>
            <person name="Turney S."/>
            <person name="Magnuson E."/>
            <person name="Levesque R."/>
            <person name="Greer C."/>
            <person name="Whyte L.G."/>
        </authorList>
    </citation>
    <scope>NUCLEOTIDE SEQUENCE [LARGE SCALE GENOMIC DNA]</scope>
    <source>
        <strain evidence="3 4">E3</strain>
    </source>
</reference>
<dbReference type="AlphaFoldDB" id="A0A502HRN8"/>
<dbReference type="InterPro" id="IPR006517">
    <property type="entry name" value="Phage_terminase_lsu-like_C"/>
</dbReference>
<dbReference type="InterPro" id="IPR035421">
    <property type="entry name" value="Terminase_6C"/>
</dbReference>
<name>A0A502HRN8_9PSED</name>
<dbReference type="Pfam" id="PF17289">
    <property type="entry name" value="Terminase_6C"/>
    <property type="match status" value="1"/>
</dbReference>
<evidence type="ECO:0000259" key="2">
    <source>
        <dbReference type="Pfam" id="PF17289"/>
    </source>
</evidence>
<protein>
    <submittedName>
        <fullName evidence="3">Terminase</fullName>
    </submittedName>
</protein>
<evidence type="ECO:0000313" key="3">
    <source>
        <dbReference type="EMBL" id="TPG76324.1"/>
    </source>
</evidence>